<organism evidence="2 3">
    <name type="scientific">Agreia pratensis</name>
    <dbReference type="NCBI Taxonomy" id="150121"/>
    <lineage>
        <taxon>Bacteria</taxon>
        <taxon>Bacillati</taxon>
        <taxon>Actinomycetota</taxon>
        <taxon>Actinomycetes</taxon>
        <taxon>Micrococcales</taxon>
        <taxon>Microbacteriaceae</taxon>
        <taxon>Agreia</taxon>
    </lineage>
</organism>
<gene>
    <name evidence="2" type="ORF">SAMN06296010_3098</name>
</gene>
<dbReference type="InterPro" id="IPR036653">
    <property type="entry name" value="CinA-like_C"/>
</dbReference>
<dbReference type="Pfam" id="PF02464">
    <property type="entry name" value="CinA"/>
    <property type="match status" value="1"/>
</dbReference>
<reference evidence="3" key="1">
    <citation type="submission" date="2017-04" db="EMBL/GenBank/DDBJ databases">
        <authorList>
            <person name="Varghese N."/>
            <person name="Submissions S."/>
        </authorList>
    </citation>
    <scope>NUCLEOTIDE SEQUENCE [LARGE SCALE GENOMIC DNA]</scope>
    <source>
        <strain evidence="3">VKM Ac-2510</strain>
    </source>
</reference>
<accession>A0A1X7KYT0</accession>
<evidence type="ECO:0000259" key="1">
    <source>
        <dbReference type="Pfam" id="PF02464"/>
    </source>
</evidence>
<dbReference type="OrthoDB" id="1253990at2"/>
<protein>
    <submittedName>
        <fullName evidence="2">Competence/damage-inducible protein cinA</fullName>
    </submittedName>
</protein>
<sequence>MTSSVPLDETRVLIEEMARRSLTVAVAESLTGGLLVAELIRIPGASQVVRGGVVAYATDLKSSLLGVDSGILSARGPVDPEVAMQMAHGARRRLGREPDAASWGVSTTGVAGPGSQDGHPAGTVFLGFATDKGTLSRRLQLEGDRDSVRKQTVAAAIRLMLETLQQN</sequence>
<dbReference type="AlphaFoldDB" id="A0A1X7KYT0"/>
<dbReference type="Gene3D" id="3.90.950.20">
    <property type="entry name" value="CinA-like"/>
    <property type="match status" value="1"/>
</dbReference>
<name>A0A1X7KYT0_9MICO</name>
<evidence type="ECO:0000313" key="3">
    <source>
        <dbReference type="Proteomes" id="UP000193244"/>
    </source>
</evidence>
<feature type="domain" description="CinA C-terminal" evidence="1">
    <location>
        <begin position="12"/>
        <end position="164"/>
    </location>
</feature>
<proteinExistence type="predicted"/>
<dbReference type="EMBL" id="FXAY01000006">
    <property type="protein sequence ID" value="SMG46635.1"/>
    <property type="molecule type" value="Genomic_DNA"/>
</dbReference>
<dbReference type="NCBIfam" id="TIGR00199">
    <property type="entry name" value="PncC_domain"/>
    <property type="match status" value="1"/>
</dbReference>
<dbReference type="RefSeq" id="WP_085487882.1">
    <property type="nucleotide sequence ID" value="NZ_FXAY01000006.1"/>
</dbReference>
<evidence type="ECO:0000313" key="2">
    <source>
        <dbReference type="EMBL" id="SMG46635.1"/>
    </source>
</evidence>
<dbReference type="Proteomes" id="UP000193244">
    <property type="component" value="Unassembled WGS sequence"/>
</dbReference>
<dbReference type="STRING" id="150121.SAMN06296010_3098"/>
<dbReference type="InterPro" id="IPR008136">
    <property type="entry name" value="CinA_C"/>
</dbReference>
<dbReference type="SUPFAM" id="SSF142433">
    <property type="entry name" value="CinA-like"/>
    <property type="match status" value="1"/>
</dbReference>
<keyword evidence="3" id="KW-1185">Reference proteome</keyword>